<reference evidence="2" key="1">
    <citation type="submission" date="2021-05" db="EMBL/GenBank/DDBJ databases">
        <authorList>
            <person name="Alioto T."/>
            <person name="Alioto T."/>
            <person name="Gomez Garrido J."/>
        </authorList>
    </citation>
    <scope>NUCLEOTIDE SEQUENCE</scope>
</reference>
<protein>
    <submittedName>
        <fullName evidence="2">(northern house mosquito) hypothetical protein</fullName>
    </submittedName>
</protein>
<evidence type="ECO:0000256" key="1">
    <source>
        <dbReference type="SAM" id="SignalP"/>
    </source>
</evidence>
<proteinExistence type="predicted"/>
<sequence>MFFAFFLVSPFLSHVTLGVDFAANLCQFRRVSSLKLRFYCFVAIKTLQPVEFCCNPDDNCIENCSHTAHMHRFYTVERGQQHTSKSDKLFLFIHSLPTGSGIRCPAAHSCGQIPQTHRGRASCHLRKKYALFHKKRNKNATIPRKKANPAPKMLAANTRTPTKPHVDIQPLCG</sequence>
<keyword evidence="1" id="KW-0732">Signal</keyword>
<accession>A0A8D8EBQ8</accession>
<name>A0A8D8EBQ8_CULPI</name>
<evidence type="ECO:0000313" key="2">
    <source>
        <dbReference type="EMBL" id="CAG6524635.1"/>
    </source>
</evidence>
<dbReference type="AlphaFoldDB" id="A0A8D8EBQ8"/>
<organism evidence="2">
    <name type="scientific">Culex pipiens</name>
    <name type="common">House mosquito</name>
    <dbReference type="NCBI Taxonomy" id="7175"/>
    <lineage>
        <taxon>Eukaryota</taxon>
        <taxon>Metazoa</taxon>
        <taxon>Ecdysozoa</taxon>
        <taxon>Arthropoda</taxon>
        <taxon>Hexapoda</taxon>
        <taxon>Insecta</taxon>
        <taxon>Pterygota</taxon>
        <taxon>Neoptera</taxon>
        <taxon>Endopterygota</taxon>
        <taxon>Diptera</taxon>
        <taxon>Nematocera</taxon>
        <taxon>Culicoidea</taxon>
        <taxon>Culicidae</taxon>
        <taxon>Culicinae</taxon>
        <taxon>Culicini</taxon>
        <taxon>Culex</taxon>
        <taxon>Culex</taxon>
    </lineage>
</organism>
<dbReference type="EMBL" id="HBUE01295669">
    <property type="protein sequence ID" value="CAG6576318.1"/>
    <property type="molecule type" value="Transcribed_RNA"/>
</dbReference>
<dbReference type="EMBL" id="HBUE01189818">
    <property type="protein sequence ID" value="CAG6524635.1"/>
    <property type="molecule type" value="Transcribed_RNA"/>
</dbReference>
<feature type="signal peptide" evidence="1">
    <location>
        <begin position="1"/>
        <end position="18"/>
    </location>
</feature>
<feature type="chain" id="PRO_5036428039" evidence="1">
    <location>
        <begin position="19"/>
        <end position="173"/>
    </location>
</feature>